<keyword evidence="2" id="KW-0436">Ligase</keyword>
<dbReference type="PANTHER" id="PTHR23132">
    <property type="entry name" value="D-ALANINE--D-ALANINE LIGASE"/>
    <property type="match status" value="1"/>
</dbReference>
<evidence type="ECO:0000256" key="1">
    <source>
        <dbReference type="ARBA" id="ARBA00010871"/>
    </source>
</evidence>
<evidence type="ECO:0000313" key="5">
    <source>
        <dbReference type="EMBL" id="BBF69168.1"/>
    </source>
</evidence>
<keyword evidence="6" id="KW-1185">Reference proteome</keyword>
<protein>
    <recommendedName>
        <fullName evidence="4">ATP-grasp domain-containing protein</fullName>
    </recommendedName>
</protein>
<dbReference type="Gene3D" id="3.30.1490.20">
    <property type="entry name" value="ATP-grasp fold, A domain"/>
    <property type="match status" value="1"/>
</dbReference>
<comment type="similarity">
    <text evidence="1">Belongs to the D-alanine--D-alanine ligase family.</text>
</comment>
<evidence type="ECO:0000256" key="3">
    <source>
        <dbReference type="PROSITE-ProRule" id="PRU00409"/>
    </source>
</evidence>
<dbReference type="PROSITE" id="PS50975">
    <property type="entry name" value="ATP_GRASP"/>
    <property type="match status" value="1"/>
</dbReference>
<keyword evidence="3" id="KW-0067">ATP-binding</keyword>
<organism evidence="5 6">
    <name type="scientific">Sphingomonas bisphenolicum</name>
    <dbReference type="NCBI Taxonomy" id="296544"/>
    <lineage>
        <taxon>Bacteria</taxon>
        <taxon>Pseudomonadati</taxon>
        <taxon>Pseudomonadota</taxon>
        <taxon>Alphaproteobacteria</taxon>
        <taxon>Sphingomonadales</taxon>
        <taxon>Sphingomonadaceae</taxon>
        <taxon>Sphingomonas</taxon>
    </lineage>
</organism>
<dbReference type="SUPFAM" id="SSF56059">
    <property type="entry name" value="Glutathione synthetase ATP-binding domain-like"/>
    <property type="match status" value="1"/>
</dbReference>
<proteinExistence type="inferred from homology"/>
<dbReference type="RefSeq" id="WP_261936330.1">
    <property type="nucleotide sequence ID" value="NZ_AP018817.1"/>
</dbReference>
<sequence>MTQDAVAILYQALPPPVIDGLRKDAKPGGYSDGGADIGFVLRGQGHHVLTPIADPDPIRPLDWVFPDTAEGIAAAIAAGATILWANSVLFEGHPIETVVGQVRIVGQLPTLTQRYDDKFTTNRMLEEAGLPVARSFLMAQATRPGVWALADVEAALTQAALTLPLIVKPVRGRGSQGVTRVADLAALRTAAILLIEDAKFGDTLIVEEYLDGEEVTVTLMPPASPLPSGAVRAAHWPLRPVRRFDQKDGIAPYNGDVAVTANSVAIDVEELATPAVQAMLAACVRAAGLVDARAPIRIDCRAAATGHFKLFDLNMKPNMTGPGRPGRDDQDCLSAIAARAEGWNFARLLKAMLAAAW</sequence>
<feature type="domain" description="ATP-grasp" evidence="4">
    <location>
        <begin position="122"/>
        <end position="354"/>
    </location>
</feature>
<evidence type="ECO:0000259" key="4">
    <source>
        <dbReference type="PROSITE" id="PS50975"/>
    </source>
</evidence>
<dbReference type="InterPro" id="IPR013815">
    <property type="entry name" value="ATP_grasp_subdomain_1"/>
</dbReference>
<evidence type="ECO:0000313" key="6">
    <source>
        <dbReference type="Proteomes" id="UP001059971"/>
    </source>
</evidence>
<gene>
    <name evidence="5" type="ORF">SBA_ch1_13680</name>
</gene>
<dbReference type="PANTHER" id="PTHR23132:SF23">
    <property type="entry name" value="D-ALANINE--D-ALANINE LIGASE B"/>
    <property type="match status" value="1"/>
</dbReference>
<dbReference type="InterPro" id="IPR011095">
    <property type="entry name" value="Dala_Dala_lig_C"/>
</dbReference>
<accession>A0ABN5WB84</accession>
<dbReference type="Pfam" id="PF07478">
    <property type="entry name" value="Dala_Dala_lig_C"/>
    <property type="match status" value="1"/>
</dbReference>
<dbReference type="Proteomes" id="UP001059971">
    <property type="component" value="Chromosome 1"/>
</dbReference>
<reference evidence="5" key="1">
    <citation type="submission" date="2018-07" db="EMBL/GenBank/DDBJ databases">
        <title>Complete genome sequence of Sphingomonas bisphenolicum strain AO1, a bisphenol A degradative bacterium isolated from Japanese farm field.</title>
        <authorList>
            <person name="Murakami M."/>
            <person name="Koh M."/>
            <person name="Koba S."/>
            <person name="Matsumura Y."/>
        </authorList>
    </citation>
    <scope>NUCLEOTIDE SEQUENCE</scope>
    <source>
        <strain evidence="5">AO1</strain>
    </source>
</reference>
<dbReference type="EMBL" id="AP018817">
    <property type="protein sequence ID" value="BBF69168.1"/>
    <property type="molecule type" value="Genomic_DNA"/>
</dbReference>
<evidence type="ECO:0000256" key="2">
    <source>
        <dbReference type="ARBA" id="ARBA00022598"/>
    </source>
</evidence>
<dbReference type="Gene3D" id="3.30.470.20">
    <property type="entry name" value="ATP-grasp fold, B domain"/>
    <property type="match status" value="1"/>
</dbReference>
<dbReference type="InterPro" id="IPR011761">
    <property type="entry name" value="ATP-grasp"/>
</dbReference>
<name>A0ABN5WB84_9SPHN</name>
<keyword evidence="3" id="KW-0547">Nucleotide-binding</keyword>